<dbReference type="PRINTS" id="PR00081">
    <property type="entry name" value="GDHRDH"/>
</dbReference>
<evidence type="ECO:0000313" key="6">
    <source>
        <dbReference type="Proteomes" id="UP001596047"/>
    </source>
</evidence>
<dbReference type="RefSeq" id="WP_379186599.1">
    <property type="nucleotide sequence ID" value="NZ_JBHSOW010000015.1"/>
</dbReference>
<dbReference type="GO" id="GO:0016491">
    <property type="term" value="F:oxidoreductase activity"/>
    <property type="evidence" value="ECO:0007669"/>
    <property type="project" value="UniProtKB-KW"/>
</dbReference>
<dbReference type="PROSITE" id="PS00061">
    <property type="entry name" value="ADH_SHORT"/>
    <property type="match status" value="1"/>
</dbReference>
<name>A0ABW0VRE4_9BACL</name>
<dbReference type="InterPro" id="IPR057326">
    <property type="entry name" value="KR_dom"/>
</dbReference>
<dbReference type="InterPro" id="IPR002347">
    <property type="entry name" value="SDR_fam"/>
</dbReference>
<dbReference type="Pfam" id="PF00106">
    <property type="entry name" value="adh_short"/>
    <property type="match status" value="1"/>
</dbReference>
<keyword evidence="2 5" id="KW-0560">Oxidoreductase</keyword>
<evidence type="ECO:0000313" key="5">
    <source>
        <dbReference type="EMBL" id="MFC5648140.1"/>
    </source>
</evidence>
<proteinExistence type="inferred from homology"/>
<dbReference type="EC" id="1.1.1.-" evidence="5"/>
<dbReference type="CDD" id="cd05233">
    <property type="entry name" value="SDR_c"/>
    <property type="match status" value="1"/>
</dbReference>
<evidence type="ECO:0000256" key="3">
    <source>
        <dbReference type="RuleBase" id="RU000363"/>
    </source>
</evidence>
<evidence type="ECO:0000256" key="2">
    <source>
        <dbReference type="ARBA" id="ARBA00023002"/>
    </source>
</evidence>
<sequence length="226" mass="24037">MGVLDGRTAIISGAGTGLGRAAAISFAQQGANIVLLGRRQNKLDETAAIIEEQQGLGRVLALQTDVAVPQEIDYAVETAVRTFGQVDILINNAASFEPGQVIELTIEEWTRQIATNLTGPFLLTKAVLPVMRRARYGRIVNITSGLAWNGAGGYAAYSASKAGLESLTRTTADEENDYGILANSFNPGTLRTEMHATGKDPLVVTPHLIRLASLPQDGETGTLVNY</sequence>
<comment type="similarity">
    <text evidence="1 3">Belongs to the short-chain dehydrogenases/reductases (SDR) family.</text>
</comment>
<gene>
    <name evidence="5" type="ORF">ACFPYJ_03225</name>
</gene>
<dbReference type="PRINTS" id="PR00080">
    <property type="entry name" value="SDRFAMILY"/>
</dbReference>
<accession>A0ABW0VRE4</accession>
<comment type="caution">
    <text evidence="5">The sequence shown here is derived from an EMBL/GenBank/DDBJ whole genome shotgun (WGS) entry which is preliminary data.</text>
</comment>
<dbReference type="Gene3D" id="3.40.50.720">
    <property type="entry name" value="NAD(P)-binding Rossmann-like Domain"/>
    <property type="match status" value="1"/>
</dbReference>
<reference evidence="6" key="1">
    <citation type="journal article" date="2019" name="Int. J. Syst. Evol. Microbiol.">
        <title>The Global Catalogue of Microorganisms (GCM) 10K type strain sequencing project: providing services to taxonomists for standard genome sequencing and annotation.</title>
        <authorList>
            <consortium name="The Broad Institute Genomics Platform"/>
            <consortium name="The Broad Institute Genome Sequencing Center for Infectious Disease"/>
            <person name="Wu L."/>
            <person name="Ma J."/>
        </authorList>
    </citation>
    <scope>NUCLEOTIDE SEQUENCE [LARGE SCALE GENOMIC DNA]</scope>
    <source>
        <strain evidence="6">CGMCC 1.3240</strain>
    </source>
</reference>
<organism evidence="5 6">
    <name type="scientific">Paenibacillus solisilvae</name>
    <dbReference type="NCBI Taxonomy" id="2486751"/>
    <lineage>
        <taxon>Bacteria</taxon>
        <taxon>Bacillati</taxon>
        <taxon>Bacillota</taxon>
        <taxon>Bacilli</taxon>
        <taxon>Bacillales</taxon>
        <taxon>Paenibacillaceae</taxon>
        <taxon>Paenibacillus</taxon>
    </lineage>
</organism>
<dbReference type="InterPro" id="IPR036291">
    <property type="entry name" value="NAD(P)-bd_dom_sf"/>
</dbReference>
<evidence type="ECO:0000256" key="1">
    <source>
        <dbReference type="ARBA" id="ARBA00006484"/>
    </source>
</evidence>
<protein>
    <submittedName>
        <fullName evidence="5">SDR family NAD(P)-dependent oxidoreductase</fullName>
        <ecNumber evidence="5">1.1.1.-</ecNumber>
    </submittedName>
</protein>
<dbReference type="Proteomes" id="UP001596047">
    <property type="component" value="Unassembled WGS sequence"/>
</dbReference>
<feature type="domain" description="Ketoreductase" evidence="4">
    <location>
        <begin position="7"/>
        <end position="184"/>
    </location>
</feature>
<dbReference type="SUPFAM" id="SSF51735">
    <property type="entry name" value="NAD(P)-binding Rossmann-fold domains"/>
    <property type="match status" value="1"/>
</dbReference>
<dbReference type="EMBL" id="JBHSOW010000015">
    <property type="protein sequence ID" value="MFC5648140.1"/>
    <property type="molecule type" value="Genomic_DNA"/>
</dbReference>
<dbReference type="InterPro" id="IPR020904">
    <property type="entry name" value="Sc_DH/Rdtase_CS"/>
</dbReference>
<keyword evidence="6" id="KW-1185">Reference proteome</keyword>
<dbReference type="PANTHER" id="PTHR44196">
    <property type="entry name" value="DEHYDROGENASE/REDUCTASE SDR FAMILY MEMBER 7B"/>
    <property type="match status" value="1"/>
</dbReference>
<dbReference type="SMART" id="SM00822">
    <property type="entry name" value="PKS_KR"/>
    <property type="match status" value="1"/>
</dbReference>
<dbReference type="PANTHER" id="PTHR44196:SF1">
    <property type="entry name" value="DEHYDROGENASE_REDUCTASE SDR FAMILY MEMBER 7B"/>
    <property type="match status" value="1"/>
</dbReference>
<evidence type="ECO:0000259" key="4">
    <source>
        <dbReference type="SMART" id="SM00822"/>
    </source>
</evidence>